<feature type="compositionally biased region" description="Polar residues" evidence="1">
    <location>
        <begin position="18"/>
        <end position="37"/>
    </location>
</feature>
<protein>
    <submittedName>
        <fullName evidence="2">Uncharacterized protein</fullName>
    </submittedName>
</protein>
<accession>A0AAV1S5C3</accession>
<evidence type="ECO:0000313" key="3">
    <source>
        <dbReference type="Proteomes" id="UP001314170"/>
    </source>
</evidence>
<comment type="caution">
    <text evidence="2">The sequence shown here is derived from an EMBL/GenBank/DDBJ whole genome shotgun (WGS) entry which is preliminary data.</text>
</comment>
<keyword evidence="3" id="KW-1185">Reference proteome</keyword>
<evidence type="ECO:0000256" key="1">
    <source>
        <dbReference type="SAM" id="MobiDB-lite"/>
    </source>
</evidence>
<evidence type="ECO:0000313" key="2">
    <source>
        <dbReference type="EMBL" id="CAK7346644.1"/>
    </source>
</evidence>
<gene>
    <name evidence="2" type="ORF">DCAF_LOCUS19321</name>
</gene>
<sequence length="57" mass="5970">ITKDRHHAIGRLVITKAPPSSNSSNTDATIASSTTPATVDGSRNPRVQGERSEALKA</sequence>
<feature type="compositionally biased region" description="Basic and acidic residues" evidence="1">
    <location>
        <begin position="48"/>
        <end position="57"/>
    </location>
</feature>
<feature type="non-terminal residue" evidence="2">
    <location>
        <position position="1"/>
    </location>
</feature>
<reference evidence="2 3" key="1">
    <citation type="submission" date="2024-01" db="EMBL/GenBank/DDBJ databases">
        <authorList>
            <person name="Waweru B."/>
        </authorList>
    </citation>
    <scope>NUCLEOTIDE SEQUENCE [LARGE SCALE GENOMIC DNA]</scope>
</reference>
<feature type="region of interest" description="Disordered" evidence="1">
    <location>
        <begin position="1"/>
        <end position="57"/>
    </location>
</feature>
<organism evidence="2 3">
    <name type="scientific">Dovyalis caffra</name>
    <dbReference type="NCBI Taxonomy" id="77055"/>
    <lineage>
        <taxon>Eukaryota</taxon>
        <taxon>Viridiplantae</taxon>
        <taxon>Streptophyta</taxon>
        <taxon>Embryophyta</taxon>
        <taxon>Tracheophyta</taxon>
        <taxon>Spermatophyta</taxon>
        <taxon>Magnoliopsida</taxon>
        <taxon>eudicotyledons</taxon>
        <taxon>Gunneridae</taxon>
        <taxon>Pentapetalae</taxon>
        <taxon>rosids</taxon>
        <taxon>fabids</taxon>
        <taxon>Malpighiales</taxon>
        <taxon>Salicaceae</taxon>
        <taxon>Flacourtieae</taxon>
        <taxon>Dovyalis</taxon>
    </lineage>
</organism>
<proteinExistence type="predicted"/>
<dbReference type="Proteomes" id="UP001314170">
    <property type="component" value="Unassembled WGS sequence"/>
</dbReference>
<name>A0AAV1S5C3_9ROSI</name>
<dbReference type="EMBL" id="CAWUPB010001173">
    <property type="protein sequence ID" value="CAK7346644.1"/>
    <property type="molecule type" value="Genomic_DNA"/>
</dbReference>
<dbReference type="AlphaFoldDB" id="A0AAV1S5C3"/>